<feature type="region of interest" description="Disordered" evidence="1">
    <location>
        <begin position="1"/>
        <end position="33"/>
    </location>
</feature>
<evidence type="ECO:0000313" key="3">
    <source>
        <dbReference type="Proteomes" id="UP000281553"/>
    </source>
</evidence>
<name>A0A3P7NDH2_DIBLA</name>
<keyword evidence="3" id="KW-1185">Reference proteome</keyword>
<feature type="region of interest" description="Disordered" evidence="1">
    <location>
        <begin position="213"/>
        <end position="261"/>
    </location>
</feature>
<gene>
    <name evidence="2" type="ORF">DILT_LOCUS16296</name>
</gene>
<protein>
    <submittedName>
        <fullName evidence="2">Uncharacterized protein</fullName>
    </submittedName>
</protein>
<dbReference type="AlphaFoldDB" id="A0A3P7NDH2"/>
<proteinExistence type="predicted"/>
<feature type="compositionally biased region" description="Basic and acidic residues" evidence="1">
    <location>
        <begin position="214"/>
        <end position="228"/>
    </location>
</feature>
<dbReference type="Proteomes" id="UP000281553">
    <property type="component" value="Unassembled WGS sequence"/>
</dbReference>
<feature type="compositionally biased region" description="Polar residues" evidence="1">
    <location>
        <begin position="141"/>
        <end position="153"/>
    </location>
</feature>
<evidence type="ECO:0000313" key="2">
    <source>
        <dbReference type="EMBL" id="VDN33658.1"/>
    </source>
</evidence>
<organism evidence="2 3">
    <name type="scientific">Dibothriocephalus latus</name>
    <name type="common">Fish tapeworm</name>
    <name type="synonym">Diphyllobothrium latum</name>
    <dbReference type="NCBI Taxonomy" id="60516"/>
    <lineage>
        <taxon>Eukaryota</taxon>
        <taxon>Metazoa</taxon>
        <taxon>Spiralia</taxon>
        <taxon>Lophotrochozoa</taxon>
        <taxon>Platyhelminthes</taxon>
        <taxon>Cestoda</taxon>
        <taxon>Eucestoda</taxon>
        <taxon>Diphyllobothriidea</taxon>
        <taxon>Diphyllobothriidae</taxon>
        <taxon>Dibothriocephalus</taxon>
    </lineage>
</organism>
<evidence type="ECO:0000256" key="1">
    <source>
        <dbReference type="SAM" id="MobiDB-lite"/>
    </source>
</evidence>
<feature type="compositionally biased region" description="Basic residues" evidence="1">
    <location>
        <begin position="86"/>
        <end position="101"/>
    </location>
</feature>
<sequence length="270" mass="29442">MSEGKPAETIIANEPPSSSASSVASEDGTYDFPSEYSNHGQYYICPNHNTPPPPIQLEETGRIPDKRVLSTPGFDCTGGLPEYPRRLSKASSHHRHHHHQHPGLMQATCSYSPQEFFPKRSRSRQPLTPGPPSRKGDERSTASQRSGTGSRAHTPSVGHQAAQESYSPEECTCDYFLYMRGAEGEVGGERQSTIKNVNIGQECPPGKIALTDSAAKEARQTHFQEHETSLSSRGQGSQETALSLVPASPPRSPSPPHSPQRFIFLASTQK</sequence>
<feature type="compositionally biased region" description="Pro residues" evidence="1">
    <location>
        <begin position="247"/>
        <end position="258"/>
    </location>
</feature>
<feature type="region of interest" description="Disordered" evidence="1">
    <location>
        <begin position="66"/>
        <end position="165"/>
    </location>
</feature>
<feature type="compositionally biased region" description="Polar residues" evidence="1">
    <location>
        <begin position="229"/>
        <end position="241"/>
    </location>
</feature>
<reference evidence="2 3" key="1">
    <citation type="submission" date="2018-11" db="EMBL/GenBank/DDBJ databases">
        <authorList>
            <consortium name="Pathogen Informatics"/>
        </authorList>
    </citation>
    <scope>NUCLEOTIDE SEQUENCE [LARGE SCALE GENOMIC DNA]</scope>
</reference>
<accession>A0A3P7NDH2</accession>
<dbReference type="EMBL" id="UYRU01084073">
    <property type="protein sequence ID" value="VDN33658.1"/>
    <property type="molecule type" value="Genomic_DNA"/>
</dbReference>